<evidence type="ECO:0000256" key="10">
    <source>
        <dbReference type="ARBA" id="ARBA00023115"/>
    </source>
</evidence>
<evidence type="ECO:0000256" key="7">
    <source>
        <dbReference type="ARBA" id="ARBA00022842"/>
    </source>
</evidence>
<dbReference type="InterPro" id="IPR000183">
    <property type="entry name" value="Orn/DAP/Arg_de-COase"/>
</dbReference>
<dbReference type="Gene3D" id="2.40.37.10">
    <property type="entry name" value="Lyase, Ornithine Decarboxylase, Chain A, domain 1"/>
    <property type="match status" value="1"/>
</dbReference>
<dbReference type="HAMAP" id="MF_01417">
    <property type="entry name" value="SpeA"/>
    <property type="match status" value="1"/>
</dbReference>
<dbReference type="InterPro" id="IPR022657">
    <property type="entry name" value="De-COase2_CS"/>
</dbReference>
<sequence>MPTSSPHTREEAPADTEWGIDAARALYNIEGWGAGYFDINAKGHVVVRPDRRHPERELDLLDLSRDLEEQGVAMPVLLRFSDILRSRIEQLSERFQAATREYGYTGGYTTVYPIKVNQQRHVVEEIVEYGQPYGVGLECGSKPELQAVLALSESTDHMIVCNGYKDHEFMRLALMGQKVGHRVFIVIEQLSELDVLLEVAEELGETPTIGVRIKLATESAGRWAQSAGEKSKFGLNTAQLVKLIDRLQGEGRLDILKLIHFHLGSQIPDIRFIKGGLQEIARFYVELRQMGVDITHVDVGGGLGVDYDGTGSSQSNASVNYSLQEYANDVVYTMAEACRENEVPMPHLVSESGRALTAHHALLLIKVIDVESQAEPPIPSLTDDDHAILHEMMEDLELLRRPNLQPRKVLEVYHDASFDKDRARQLFNSGVLNLRGLALAEQIFFAIMNRISAVVAGDRDEYEEIILELDATLVDRYFCNFSLFQSLPDNWAIDQLFPIMPIHRLDEAPERRGTLQDVTCDSDGKIDRFVGDKTGRPSLELHAFRDGEDYILGIFLTGAYQEILGDLHNLFGDTNAVHIQLSDRGYEITDLVHGDTVTEVLNYVQFGASALLATWRRKVSAAKGITRSEGNQFVAEYVAGLEGYTYLEGEAAR</sequence>
<dbReference type="InterPro" id="IPR029066">
    <property type="entry name" value="PLP-binding_barrel"/>
</dbReference>
<keyword evidence="9 12" id="KW-0745">Spermidine biosynthesis</keyword>
<comment type="cofactor">
    <cofactor evidence="2 12">
        <name>Mg(2+)</name>
        <dbReference type="ChEBI" id="CHEBI:18420"/>
    </cofactor>
</comment>
<evidence type="ECO:0000313" key="18">
    <source>
        <dbReference type="EMBL" id="GLC27652.1"/>
    </source>
</evidence>
<evidence type="ECO:0000259" key="15">
    <source>
        <dbReference type="Pfam" id="PF02784"/>
    </source>
</evidence>
<dbReference type="CDD" id="cd06830">
    <property type="entry name" value="PLPDE_III_ADC"/>
    <property type="match status" value="1"/>
</dbReference>
<evidence type="ECO:0000256" key="8">
    <source>
        <dbReference type="ARBA" id="ARBA00022898"/>
    </source>
</evidence>
<evidence type="ECO:0000259" key="17">
    <source>
        <dbReference type="Pfam" id="PF17944"/>
    </source>
</evidence>
<evidence type="ECO:0000256" key="13">
    <source>
        <dbReference type="PIRSR" id="PIRSR001336-50"/>
    </source>
</evidence>
<dbReference type="InterPro" id="IPR022644">
    <property type="entry name" value="De-COase2_N"/>
</dbReference>
<dbReference type="PIRSF" id="PIRSF001336">
    <property type="entry name" value="Arg_decrbxlase"/>
    <property type="match status" value="1"/>
</dbReference>
<dbReference type="InterPro" id="IPR002985">
    <property type="entry name" value="Arg_decrbxlase"/>
</dbReference>
<comment type="cofactor">
    <cofactor evidence="1 12 13">
        <name>pyridoxal 5'-phosphate</name>
        <dbReference type="ChEBI" id="CHEBI:597326"/>
    </cofactor>
</comment>
<dbReference type="EC" id="4.1.1.19" evidence="12"/>
<organism evidence="18 19">
    <name type="scientific">Roseisolibacter agri</name>
    <dbReference type="NCBI Taxonomy" id="2014610"/>
    <lineage>
        <taxon>Bacteria</taxon>
        <taxon>Pseudomonadati</taxon>
        <taxon>Gemmatimonadota</taxon>
        <taxon>Gemmatimonadia</taxon>
        <taxon>Gemmatimonadales</taxon>
        <taxon>Gemmatimonadaceae</taxon>
        <taxon>Roseisolibacter</taxon>
    </lineage>
</organism>
<name>A0AA37QAE2_9BACT</name>
<keyword evidence="19" id="KW-1185">Reference proteome</keyword>
<dbReference type="NCBIfam" id="NF003763">
    <property type="entry name" value="PRK05354.1"/>
    <property type="match status" value="1"/>
</dbReference>
<dbReference type="PANTHER" id="PTHR43295">
    <property type="entry name" value="ARGININE DECARBOXYLASE"/>
    <property type="match status" value="1"/>
</dbReference>
<proteinExistence type="inferred from homology"/>
<comment type="pathway">
    <text evidence="12">Amine and polyamine biosynthesis; agmatine biosynthesis; agmatine from L-arginine: step 1/1.</text>
</comment>
<dbReference type="Gene3D" id="1.20.58.930">
    <property type="match status" value="1"/>
</dbReference>
<dbReference type="Pfam" id="PF17944">
    <property type="entry name" value="Arg_decarbox_C"/>
    <property type="match status" value="1"/>
</dbReference>
<evidence type="ECO:0000256" key="5">
    <source>
        <dbReference type="ARBA" id="ARBA00022723"/>
    </source>
</evidence>
<keyword evidence="6 12" id="KW-0210">Decarboxylase</keyword>
<dbReference type="AlphaFoldDB" id="A0AA37QAE2"/>
<comment type="function">
    <text evidence="3 12">Catalyzes the biosynthesis of agmatine from arginine.</text>
</comment>
<dbReference type="Gene3D" id="3.20.20.10">
    <property type="entry name" value="Alanine racemase"/>
    <property type="match status" value="1"/>
</dbReference>
<dbReference type="GO" id="GO:0008792">
    <property type="term" value="F:arginine decarboxylase activity"/>
    <property type="evidence" value="ECO:0007669"/>
    <property type="project" value="UniProtKB-UniRule"/>
</dbReference>
<dbReference type="FunFam" id="3.20.20.10:FF:000001">
    <property type="entry name" value="Biosynthetic arginine decarboxylase"/>
    <property type="match status" value="1"/>
</dbReference>
<feature type="domain" description="Arginine decarboxylase C-terminal helical" evidence="17">
    <location>
        <begin position="597"/>
        <end position="647"/>
    </location>
</feature>
<dbReference type="Pfam" id="PF02784">
    <property type="entry name" value="Orn_Arg_deC_N"/>
    <property type="match status" value="1"/>
</dbReference>
<feature type="modified residue" description="N6-(pyridoxal phosphate)lysine" evidence="12 13">
    <location>
        <position position="115"/>
    </location>
</feature>
<keyword evidence="8 12" id="KW-0663">Pyridoxal phosphate</keyword>
<dbReference type="RefSeq" id="WP_284352088.1">
    <property type="nucleotide sequence ID" value="NZ_BRXS01000006.1"/>
</dbReference>
<feature type="domain" description="Arginine decarboxylase helical bundle" evidence="16">
    <location>
        <begin position="383"/>
        <end position="469"/>
    </location>
</feature>
<evidence type="ECO:0000256" key="1">
    <source>
        <dbReference type="ARBA" id="ARBA00001933"/>
    </source>
</evidence>
<evidence type="ECO:0000256" key="9">
    <source>
        <dbReference type="ARBA" id="ARBA00023066"/>
    </source>
</evidence>
<dbReference type="Proteomes" id="UP001161325">
    <property type="component" value="Unassembled WGS sequence"/>
</dbReference>
<dbReference type="InterPro" id="IPR040634">
    <property type="entry name" value="Arg_decarb_HB"/>
</dbReference>
<keyword evidence="7 12" id="KW-0460">Magnesium</keyword>
<accession>A0AA37QAE2</accession>
<evidence type="ECO:0000256" key="11">
    <source>
        <dbReference type="ARBA" id="ARBA00023239"/>
    </source>
</evidence>
<evidence type="ECO:0000256" key="2">
    <source>
        <dbReference type="ARBA" id="ARBA00001946"/>
    </source>
</evidence>
<evidence type="ECO:0000256" key="14">
    <source>
        <dbReference type="PIRSR" id="PIRSR600183-50"/>
    </source>
</evidence>
<dbReference type="PROSITE" id="PS00879">
    <property type="entry name" value="ODR_DC_2_2"/>
    <property type="match status" value="1"/>
</dbReference>
<dbReference type="PRINTS" id="PR01179">
    <property type="entry name" value="ODADCRBXLASE"/>
</dbReference>
<keyword evidence="11 12" id="KW-0456">Lyase</keyword>
<comment type="similarity">
    <text evidence="4 12">Belongs to the Orn/Lys/Arg decarboxylase class-II family. SpeA subfamily.</text>
</comment>
<dbReference type="Gene3D" id="1.10.287.3440">
    <property type="match status" value="1"/>
</dbReference>
<dbReference type="EMBL" id="BRXS01000006">
    <property type="protein sequence ID" value="GLC27652.1"/>
    <property type="molecule type" value="Genomic_DNA"/>
</dbReference>
<protein>
    <recommendedName>
        <fullName evidence="12">Biosynthetic arginine decarboxylase</fullName>
        <shortName evidence="12">ADC</shortName>
        <ecNumber evidence="12">4.1.1.19</ecNumber>
    </recommendedName>
</protein>
<gene>
    <name evidence="12 18" type="primary">speA</name>
    <name evidence="18" type="ORF">rosag_41650</name>
</gene>
<dbReference type="Pfam" id="PF17810">
    <property type="entry name" value="Arg_decarb_HB"/>
    <property type="match status" value="1"/>
</dbReference>
<evidence type="ECO:0000313" key="19">
    <source>
        <dbReference type="Proteomes" id="UP001161325"/>
    </source>
</evidence>
<dbReference type="PROSITE" id="PS00878">
    <property type="entry name" value="ODR_DC_2_1"/>
    <property type="match status" value="1"/>
</dbReference>
<dbReference type="GO" id="GO:0008295">
    <property type="term" value="P:spermidine biosynthetic process"/>
    <property type="evidence" value="ECO:0007669"/>
    <property type="project" value="UniProtKB-UniRule"/>
</dbReference>
<dbReference type="PANTHER" id="PTHR43295:SF9">
    <property type="entry name" value="BIOSYNTHETIC ARGININE DECARBOXYLASE"/>
    <property type="match status" value="1"/>
</dbReference>
<feature type="domain" description="Orn/DAP/Arg decarboxylase 2 N-terminal" evidence="15">
    <location>
        <begin position="90"/>
        <end position="358"/>
    </location>
</feature>
<dbReference type="GO" id="GO:0046872">
    <property type="term" value="F:metal ion binding"/>
    <property type="evidence" value="ECO:0007669"/>
    <property type="project" value="UniProtKB-KW"/>
</dbReference>
<evidence type="ECO:0000259" key="16">
    <source>
        <dbReference type="Pfam" id="PF17810"/>
    </source>
</evidence>
<dbReference type="SUPFAM" id="SSF51419">
    <property type="entry name" value="PLP-binding barrel"/>
    <property type="match status" value="1"/>
</dbReference>
<dbReference type="GO" id="GO:0006527">
    <property type="term" value="P:L-arginine catabolic process"/>
    <property type="evidence" value="ECO:0007669"/>
    <property type="project" value="InterPro"/>
</dbReference>
<evidence type="ECO:0000256" key="3">
    <source>
        <dbReference type="ARBA" id="ARBA00002257"/>
    </source>
</evidence>
<evidence type="ECO:0000256" key="4">
    <source>
        <dbReference type="ARBA" id="ARBA00008357"/>
    </source>
</evidence>
<dbReference type="NCBIfam" id="TIGR01273">
    <property type="entry name" value="speA"/>
    <property type="match status" value="1"/>
</dbReference>
<keyword evidence="10 12" id="KW-0620">Polyamine biosynthesis</keyword>
<dbReference type="PRINTS" id="PR01180">
    <property type="entry name" value="ARGDCRBXLASE"/>
</dbReference>
<reference evidence="18" key="1">
    <citation type="submission" date="2022-08" db="EMBL/GenBank/DDBJ databases">
        <title>Draft genome sequencing of Roseisolibacter agri AW1220.</title>
        <authorList>
            <person name="Tobiishi Y."/>
            <person name="Tonouchi A."/>
        </authorList>
    </citation>
    <scope>NUCLEOTIDE SEQUENCE</scope>
    <source>
        <strain evidence="18">AW1220</strain>
    </source>
</reference>
<dbReference type="GO" id="GO:0033388">
    <property type="term" value="P:putrescine biosynthetic process from arginine"/>
    <property type="evidence" value="ECO:0007669"/>
    <property type="project" value="UniProtKB-ARBA"/>
</dbReference>
<keyword evidence="5 12" id="KW-0479">Metal-binding</keyword>
<dbReference type="InterPro" id="IPR041128">
    <property type="entry name" value="Arg_decarbox_C"/>
</dbReference>
<evidence type="ECO:0000256" key="12">
    <source>
        <dbReference type="HAMAP-Rule" id="MF_01417"/>
    </source>
</evidence>
<dbReference type="InterPro" id="IPR009006">
    <property type="entry name" value="Ala_racemase/Decarboxylase_C"/>
</dbReference>
<comment type="catalytic activity">
    <reaction evidence="12">
        <text>L-arginine + H(+) = agmatine + CO2</text>
        <dbReference type="Rhea" id="RHEA:17641"/>
        <dbReference type="ChEBI" id="CHEBI:15378"/>
        <dbReference type="ChEBI" id="CHEBI:16526"/>
        <dbReference type="ChEBI" id="CHEBI:32682"/>
        <dbReference type="ChEBI" id="CHEBI:58145"/>
        <dbReference type="EC" id="4.1.1.19"/>
    </reaction>
</comment>
<evidence type="ECO:0000256" key="6">
    <source>
        <dbReference type="ARBA" id="ARBA00022793"/>
    </source>
</evidence>
<dbReference type="InterPro" id="IPR022653">
    <property type="entry name" value="De-COase2_pyr-phos_BS"/>
</dbReference>
<feature type="active site" description="Proton donor" evidence="14">
    <location>
        <position position="520"/>
    </location>
</feature>
<comment type="caution">
    <text evidence="18">The sequence shown here is derived from an EMBL/GenBank/DDBJ whole genome shotgun (WGS) entry which is preliminary data.</text>
</comment>
<feature type="binding site" evidence="12">
    <location>
        <begin position="297"/>
        <end position="307"/>
    </location>
    <ligand>
        <name>substrate</name>
    </ligand>
</feature>